<dbReference type="InterPro" id="IPR050109">
    <property type="entry name" value="HTH-type_TetR-like_transc_reg"/>
</dbReference>
<organism evidence="5 6">
    <name type="scientific">Litoreibacter meonggei</name>
    <dbReference type="NCBI Taxonomy" id="1049199"/>
    <lineage>
        <taxon>Bacteria</taxon>
        <taxon>Pseudomonadati</taxon>
        <taxon>Pseudomonadota</taxon>
        <taxon>Alphaproteobacteria</taxon>
        <taxon>Rhodobacterales</taxon>
        <taxon>Roseobacteraceae</taxon>
        <taxon>Litoreibacter</taxon>
    </lineage>
</organism>
<accession>A0A497WLX9</accession>
<evidence type="ECO:0000313" key="6">
    <source>
        <dbReference type="Proteomes" id="UP000269157"/>
    </source>
</evidence>
<dbReference type="AlphaFoldDB" id="A0A497WLX9"/>
<feature type="domain" description="HTH tetR-type" evidence="4">
    <location>
        <begin position="26"/>
        <end position="86"/>
    </location>
</feature>
<dbReference type="InterPro" id="IPR001647">
    <property type="entry name" value="HTH_TetR"/>
</dbReference>
<keyword evidence="1 2" id="KW-0238">DNA-binding</keyword>
<dbReference type="PANTHER" id="PTHR30328">
    <property type="entry name" value="TRANSCRIPTIONAL REPRESSOR"/>
    <property type="match status" value="1"/>
</dbReference>
<sequence length="232" mass="25986">MEHRHMDGAQKSAPKKRKTSWKKDPAAVKEDILTVATEAFAAHGLSGANINEIAEKTSTSKRMIYYYFGDKEGLYRSVLERVYSSLRETEQALNVADLEPIMALRRLTEATFDSHVKNPQFIRLVMIENIHNAEYARKSDVIPTLNKAIIDKLADVCARGKASGVLRDDADPLELHWMTSSASFYNVSNKATFATSFGGRLFTTEGQKRIRERVVDMVLGAVVVDYRPRSGG</sequence>
<dbReference type="PROSITE" id="PS50977">
    <property type="entry name" value="HTH_TETR_2"/>
    <property type="match status" value="1"/>
</dbReference>
<dbReference type="PANTHER" id="PTHR30328:SF54">
    <property type="entry name" value="HTH-TYPE TRANSCRIPTIONAL REPRESSOR SCO4008"/>
    <property type="match status" value="1"/>
</dbReference>
<dbReference type="GO" id="GO:0003677">
    <property type="term" value="F:DNA binding"/>
    <property type="evidence" value="ECO:0007669"/>
    <property type="project" value="UniProtKB-UniRule"/>
</dbReference>
<dbReference type="SUPFAM" id="SSF48498">
    <property type="entry name" value="Tetracyclin repressor-like, C-terminal domain"/>
    <property type="match status" value="1"/>
</dbReference>
<feature type="region of interest" description="Disordered" evidence="3">
    <location>
        <begin position="1"/>
        <end position="24"/>
    </location>
</feature>
<dbReference type="Gene3D" id="1.10.357.10">
    <property type="entry name" value="Tetracycline Repressor, domain 2"/>
    <property type="match status" value="1"/>
</dbReference>
<evidence type="ECO:0000313" key="5">
    <source>
        <dbReference type="EMBL" id="RLJ52186.1"/>
    </source>
</evidence>
<dbReference type="InterPro" id="IPR041474">
    <property type="entry name" value="NicS_C"/>
</dbReference>
<keyword evidence="6" id="KW-1185">Reference proteome</keyword>
<feature type="DNA-binding region" description="H-T-H motif" evidence="2">
    <location>
        <begin position="49"/>
        <end position="68"/>
    </location>
</feature>
<evidence type="ECO:0000256" key="3">
    <source>
        <dbReference type="SAM" id="MobiDB-lite"/>
    </source>
</evidence>
<dbReference type="SUPFAM" id="SSF46689">
    <property type="entry name" value="Homeodomain-like"/>
    <property type="match status" value="1"/>
</dbReference>
<dbReference type="Pfam" id="PF17938">
    <property type="entry name" value="TetR_C_29"/>
    <property type="match status" value="1"/>
</dbReference>
<reference evidence="5 6" key="1">
    <citation type="submission" date="2018-10" db="EMBL/GenBank/DDBJ databases">
        <title>Genomic Encyclopedia of Archaeal and Bacterial Type Strains, Phase II (KMG-II): from individual species to whole genera.</title>
        <authorList>
            <person name="Goeker M."/>
        </authorList>
    </citation>
    <scope>NUCLEOTIDE SEQUENCE [LARGE SCALE GENOMIC DNA]</scope>
    <source>
        <strain evidence="5 6">DSM 29466</strain>
    </source>
</reference>
<evidence type="ECO:0000256" key="2">
    <source>
        <dbReference type="PROSITE-ProRule" id="PRU00335"/>
    </source>
</evidence>
<proteinExistence type="predicted"/>
<comment type="caution">
    <text evidence="5">The sequence shown here is derived from an EMBL/GenBank/DDBJ whole genome shotgun (WGS) entry which is preliminary data.</text>
</comment>
<gene>
    <name evidence="5" type="ORF">BCF46_2414</name>
</gene>
<protein>
    <submittedName>
        <fullName evidence="5">TetR family transcriptional regulator</fullName>
    </submittedName>
</protein>
<dbReference type="EMBL" id="RCCE01000003">
    <property type="protein sequence ID" value="RLJ52186.1"/>
    <property type="molecule type" value="Genomic_DNA"/>
</dbReference>
<dbReference type="Proteomes" id="UP000269157">
    <property type="component" value="Unassembled WGS sequence"/>
</dbReference>
<evidence type="ECO:0000256" key="1">
    <source>
        <dbReference type="ARBA" id="ARBA00023125"/>
    </source>
</evidence>
<dbReference type="InterPro" id="IPR009057">
    <property type="entry name" value="Homeodomain-like_sf"/>
</dbReference>
<dbReference type="Pfam" id="PF00440">
    <property type="entry name" value="TetR_N"/>
    <property type="match status" value="1"/>
</dbReference>
<name>A0A497WLX9_9RHOB</name>
<dbReference type="InterPro" id="IPR036271">
    <property type="entry name" value="Tet_transcr_reg_TetR-rel_C_sf"/>
</dbReference>
<dbReference type="PRINTS" id="PR00455">
    <property type="entry name" value="HTHTETR"/>
</dbReference>
<evidence type="ECO:0000259" key="4">
    <source>
        <dbReference type="PROSITE" id="PS50977"/>
    </source>
</evidence>